<dbReference type="EMBL" id="JAKOGI010000187">
    <property type="protein sequence ID" value="KAJ8440571.1"/>
    <property type="molecule type" value="Genomic_DNA"/>
</dbReference>
<dbReference type="GO" id="GO:0102965">
    <property type="term" value="F:alcohol-forming long-chain fatty acyl-CoA reductase activity"/>
    <property type="evidence" value="ECO:0007669"/>
    <property type="project" value="UniProtKB-EC"/>
</dbReference>
<organism evidence="7 8">
    <name type="scientific">Carnegiea gigantea</name>
    <dbReference type="NCBI Taxonomy" id="171969"/>
    <lineage>
        <taxon>Eukaryota</taxon>
        <taxon>Viridiplantae</taxon>
        <taxon>Streptophyta</taxon>
        <taxon>Embryophyta</taxon>
        <taxon>Tracheophyta</taxon>
        <taxon>Spermatophyta</taxon>
        <taxon>Magnoliopsida</taxon>
        <taxon>eudicotyledons</taxon>
        <taxon>Gunneridae</taxon>
        <taxon>Pentapetalae</taxon>
        <taxon>Caryophyllales</taxon>
        <taxon>Cactineae</taxon>
        <taxon>Cactaceae</taxon>
        <taxon>Cactoideae</taxon>
        <taxon>Echinocereeae</taxon>
        <taxon>Carnegiea</taxon>
    </lineage>
</organism>
<keyword evidence="4" id="KW-0560">Oxidoreductase</keyword>
<dbReference type="PANTHER" id="PTHR11011">
    <property type="entry name" value="MALE STERILITY PROTEIN 2-RELATED"/>
    <property type="match status" value="1"/>
</dbReference>
<evidence type="ECO:0000313" key="7">
    <source>
        <dbReference type="EMBL" id="KAJ8440571.1"/>
    </source>
</evidence>
<dbReference type="GO" id="GO:0035336">
    <property type="term" value="P:long-chain fatty-acyl-CoA metabolic process"/>
    <property type="evidence" value="ECO:0007669"/>
    <property type="project" value="TreeGrafter"/>
</dbReference>
<dbReference type="GO" id="GO:0080019">
    <property type="term" value="F:alcohol-forming very long-chain fatty acyl-CoA reductase activity"/>
    <property type="evidence" value="ECO:0007669"/>
    <property type="project" value="InterPro"/>
</dbReference>
<dbReference type="InterPro" id="IPR036291">
    <property type="entry name" value="NAD(P)-bd_dom_sf"/>
</dbReference>
<comment type="caution">
    <text evidence="7">The sequence shown here is derived from an EMBL/GenBank/DDBJ whole genome shotgun (WGS) entry which is preliminary data.</text>
</comment>
<dbReference type="Gene3D" id="3.40.50.720">
    <property type="entry name" value="NAD(P)-binding Rossmann-like Domain"/>
    <property type="match status" value="1"/>
</dbReference>
<gene>
    <name evidence="7" type="ORF">Cgig2_028700</name>
</gene>
<dbReference type="OrthoDB" id="429813at2759"/>
<dbReference type="PANTHER" id="PTHR11011:SF99">
    <property type="entry name" value="FATTY ACYL-COA REDUCTASE 3"/>
    <property type="match status" value="1"/>
</dbReference>
<reference evidence="7" key="1">
    <citation type="submission" date="2022-04" db="EMBL/GenBank/DDBJ databases">
        <title>Carnegiea gigantea Genome sequencing and assembly v2.</title>
        <authorList>
            <person name="Copetti D."/>
            <person name="Sanderson M.J."/>
            <person name="Burquez A."/>
            <person name="Wojciechowski M.F."/>
        </authorList>
    </citation>
    <scope>NUCLEOTIDE SEQUENCE</scope>
    <source>
        <strain evidence="7">SGP5-SGP5p</strain>
        <tissue evidence="7">Aerial part</tissue>
    </source>
</reference>
<keyword evidence="3 4" id="KW-0443">Lipid metabolism</keyword>
<name>A0A9Q1KCY4_9CARY</name>
<feature type="domain" description="Thioester reductase (TE)" evidence="6">
    <location>
        <begin position="5"/>
        <end position="60"/>
    </location>
</feature>
<evidence type="ECO:0000259" key="5">
    <source>
        <dbReference type="Pfam" id="PF03015"/>
    </source>
</evidence>
<evidence type="ECO:0000256" key="1">
    <source>
        <dbReference type="ARBA" id="ARBA00005928"/>
    </source>
</evidence>
<dbReference type="GO" id="GO:0010345">
    <property type="term" value="P:suberin biosynthetic process"/>
    <property type="evidence" value="ECO:0007669"/>
    <property type="project" value="TreeGrafter"/>
</dbReference>
<dbReference type="Pfam" id="PF07993">
    <property type="entry name" value="NAD_binding_4"/>
    <property type="match status" value="1"/>
</dbReference>
<evidence type="ECO:0000256" key="4">
    <source>
        <dbReference type="RuleBase" id="RU363097"/>
    </source>
</evidence>
<accession>A0A9Q1KCY4</accession>
<comment type="similarity">
    <text evidence="1 4">Belongs to the fatty acyl-CoA reductase family.</text>
</comment>
<proteinExistence type="inferred from homology"/>
<evidence type="ECO:0000313" key="8">
    <source>
        <dbReference type="Proteomes" id="UP001153076"/>
    </source>
</evidence>
<comment type="function">
    <text evidence="4">Catalyzes the reduction of fatty acyl-CoA to fatty alcohols.</text>
</comment>
<dbReference type="InterPro" id="IPR013120">
    <property type="entry name" value="FAR_NAD-bd"/>
</dbReference>
<dbReference type="Pfam" id="PF03015">
    <property type="entry name" value="Sterile"/>
    <property type="match status" value="1"/>
</dbReference>
<keyword evidence="4" id="KW-0521">NADP</keyword>
<comment type="catalytic activity">
    <reaction evidence="4">
        <text>a long-chain fatty acyl-CoA + 2 NADPH + 2 H(+) = a long-chain primary fatty alcohol + 2 NADP(+) + CoA</text>
        <dbReference type="Rhea" id="RHEA:52716"/>
        <dbReference type="ChEBI" id="CHEBI:15378"/>
        <dbReference type="ChEBI" id="CHEBI:57287"/>
        <dbReference type="ChEBI" id="CHEBI:57783"/>
        <dbReference type="ChEBI" id="CHEBI:58349"/>
        <dbReference type="ChEBI" id="CHEBI:77396"/>
        <dbReference type="ChEBI" id="CHEBI:83139"/>
        <dbReference type="EC" id="1.2.1.84"/>
    </reaction>
</comment>
<dbReference type="InterPro" id="IPR026055">
    <property type="entry name" value="FAR"/>
</dbReference>
<dbReference type="SUPFAM" id="SSF51735">
    <property type="entry name" value="NAD(P)-binding Rossmann-fold domains"/>
    <property type="match status" value="1"/>
</dbReference>
<dbReference type="EC" id="1.2.1.84" evidence="4"/>
<dbReference type="AlphaFoldDB" id="A0A9Q1KCY4"/>
<evidence type="ECO:0000256" key="2">
    <source>
        <dbReference type="ARBA" id="ARBA00022516"/>
    </source>
</evidence>
<dbReference type="CDD" id="cd09071">
    <property type="entry name" value="FAR_C"/>
    <property type="match status" value="1"/>
</dbReference>
<evidence type="ECO:0000259" key="6">
    <source>
        <dbReference type="Pfam" id="PF07993"/>
    </source>
</evidence>
<keyword evidence="8" id="KW-1185">Reference proteome</keyword>
<dbReference type="InterPro" id="IPR033640">
    <property type="entry name" value="FAR_C"/>
</dbReference>
<keyword evidence="2 4" id="KW-0444">Lipid biosynthesis</keyword>
<sequence length="233" mass="26758">MMLMHEKGDIPLVIVRPTIVSSTYKEPIPVAYGKGRLPCFVGDPESIVDVIPADMVVNAMIVAMEAHANQRGETAIYHVGSSVRNPVKFTVLHEVGYNFFTKHPCIDKDGNPIIVSHVKVLGSMASFKRYLTLHYLLPLKGLEIANNAFCQYFQGTYIEMSRKIKHLMRLIDIYKPYLFFKGIYDDLNTEKLRIAARERGLETDIFYFDPKSFDWEDYFLNVHLPGIVKYVFK</sequence>
<protein>
    <recommendedName>
        <fullName evidence="4">Fatty acyl-CoA reductase</fullName>
        <ecNumber evidence="4">1.2.1.84</ecNumber>
    </recommendedName>
</protein>
<feature type="domain" description="Fatty acyl-CoA reductase C-terminal" evidence="5">
    <location>
        <begin position="135"/>
        <end position="233"/>
    </location>
</feature>
<evidence type="ECO:0000256" key="3">
    <source>
        <dbReference type="ARBA" id="ARBA00023098"/>
    </source>
</evidence>
<dbReference type="Proteomes" id="UP001153076">
    <property type="component" value="Unassembled WGS sequence"/>
</dbReference>